<dbReference type="InterPro" id="IPR045621">
    <property type="entry name" value="BPD_transp_1_N"/>
</dbReference>
<keyword evidence="10" id="KW-1185">Reference proteome</keyword>
<dbReference type="PROSITE" id="PS50928">
    <property type="entry name" value="ABC_TM1"/>
    <property type="match status" value="1"/>
</dbReference>
<dbReference type="InterPro" id="IPR035906">
    <property type="entry name" value="MetI-like_sf"/>
</dbReference>
<dbReference type="PANTHER" id="PTHR43163:SF6">
    <property type="entry name" value="DIPEPTIDE TRANSPORT SYSTEM PERMEASE PROTEIN DPPB-RELATED"/>
    <property type="match status" value="1"/>
</dbReference>
<reference evidence="9 10" key="1">
    <citation type="submission" date="2024-05" db="EMBL/GenBank/DDBJ databases">
        <title>Neorhizobium sp. Rsf11, a plant growth promoting and heavy metal resistant PAH-degrader.</title>
        <authorList>
            <person name="Golubev S.N."/>
            <person name="Muratova A.Y."/>
            <person name="Markelova M.I."/>
        </authorList>
    </citation>
    <scope>NUCLEOTIDE SEQUENCE [LARGE SCALE GENOMIC DNA]</scope>
    <source>
        <strain evidence="9 10">Rsf11</strain>
    </source>
</reference>
<feature type="transmembrane region" description="Helical" evidence="7">
    <location>
        <begin position="168"/>
        <end position="191"/>
    </location>
</feature>
<keyword evidence="6 7" id="KW-0472">Membrane</keyword>
<dbReference type="Pfam" id="PF00528">
    <property type="entry name" value="BPD_transp_1"/>
    <property type="match status" value="1"/>
</dbReference>
<dbReference type="CDD" id="cd06261">
    <property type="entry name" value="TM_PBP2"/>
    <property type="match status" value="1"/>
</dbReference>
<keyword evidence="2 7" id="KW-0813">Transport</keyword>
<evidence type="ECO:0000256" key="4">
    <source>
        <dbReference type="ARBA" id="ARBA00022692"/>
    </source>
</evidence>
<dbReference type="SUPFAM" id="SSF161098">
    <property type="entry name" value="MetI-like"/>
    <property type="match status" value="1"/>
</dbReference>
<evidence type="ECO:0000313" key="9">
    <source>
        <dbReference type="EMBL" id="MEQ1406115.1"/>
    </source>
</evidence>
<evidence type="ECO:0000256" key="3">
    <source>
        <dbReference type="ARBA" id="ARBA00022475"/>
    </source>
</evidence>
<evidence type="ECO:0000259" key="8">
    <source>
        <dbReference type="PROSITE" id="PS50928"/>
    </source>
</evidence>
<evidence type="ECO:0000256" key="5">
    <source>
        <dbReference type="ARBA" id="ARBA00022989"/>
    </source>
</evidence>
<feature type="transmembrane region" description="Helical" evidence="7">
    <location>
        <begin position="226"/>
        <end position="252"/>
    </location>
</feature>
<proteinExistence type="inferred from homology"/>
<dbReference type="InterPro" id="IPR000515">
    <property type="entry name" value="MetI-like"/>
</dbReference>
<comment type="subcellular location">
    <subcellularLocation>
        <location evidence="1 7">Cell membrane</location>
        <topology evidence="1 7">Multi-pass membrane protein</topology>
    </subcellularLocation>
</comment>
<feature type="transmembrane region" description="Helical" evidence="7">
    <location>
        <begin position="12"/>
        <end position="30"/>
    </location>
</feature>
<evidence type="ECO:0000256" key="2">
    <source>
        <dbReference type="ARBA" id="ARBA00022448"/>
    </source>
</evidence>
<sequence length="305" mass="32670">MNRYLAVKLAEALLAIWGVVTIVFFVSRVLGDPAVLLLPVGADQQEIDALRVSLGLDRPILEQYALSMFAMLCGDFGISFQHTRPAMDVVLERMPATIELAGTALLFGTLIGGAAGAVAALKRGTISEFIVMIAALLGQATPVFWLGIMLILVFSVDLGWLPTGGSGTIAHLVLPGLTLAVFVSASIARLLRSSLLDIMREDYVRTARAKGLMPRTVFFWHIARNALIPVVTMIGIIAGELLGGSVVIETVFAWPGVGRIIMQAIQAQDFPVIQAGVALVAAIFILINLLVDLLYGVLDPRISRQ</sequence>
<keyword evidence="3" id="KW-1003">Cell membrane</keyword>
<dbReference type="Pfam" id="PF19300">
    <property type="entry name" value="BPD_transp_1_N"/>
    <property type="match status" value="1"/>
</dbReference>
<dbReference type="RefSeq" id="WP_227702584.1">
    <property type="nucleotide sequence ID" value="NZ_JBEAAL010000009.1"/>
</dbReference>
<comment type="similarity">
    <text evidence="7">Belongs to the binding-protein-dependent transport system permease family.</text>
</comment>
<name>A0ABV0M508_9HYPH</name>
<protein>
    <submittedName>
        <fullName evidence="9">ABC transporter permease</fullName>
    </submittedName>
</protein>
<organism evidence="9 10">
    <name type="scientific">Neorhizobium phenanthreniclasticum</name>
    <dbReference type="NCBI Taxonomy" id="3157917"/>
    <lineage>
        <taxon>Bacteria</taxon>
        <taxon>Pseudomonadati</taxon>
        <taxon>Pseudomonadota</taxon>
        <taxon>Alphaproteobacteria</taxon>
        <taxon>Hyphomicrobiales</taxon>
        <taxon>Rhizobiaceae</taxon>
        <taxon>Rhizobium/Agrobacterium group</taxon>
        <taxon>Neorhizobium</taxon>
    </lineage>
</organism>
<keyword evidence="5 7" id="KW-1133">Transmembrane helix</keyword>
<accession>A0ABV0M508</accession>
<gene>
    <name evidence="9" type="ORF">ABK249_14335</name>
</gene>
<feature type="domain" description="ABC transmembrane type-1" evidence="8">
    <location>
        <begin position="94"/>
        <end position="295"/>
    </location>
</feature>
<evidence type="ECO:0000313" key="10">
    <source>
        <dbReference type="Proteomes" id="UP001496627"/>
    </source>
</evidence>
<dbReference type="Proteomes" id="UP001496627">
    <property type="component" value="Unassembled WGS sequence"/>
</dbReference>
<dbReference type="PANTHER" id="PTHR43163">
    <property type="entry name" value="DIPEPTIDE TRANSPORT SYSTEM PERMEASE PROTEIN DPPB-RELATED"/>
    <property type="match status" value="1"/>
</dbReference>
<feature type="transmembrane region" description="Helical" evidence="7">
    <location>
        <begin position="272"/>
        <end position="298"/>
    </location>
</feature>
<keyword evidence="4 7" id="KW-0812">Transmembrane</keyword>
<evidence type="ECO:0000256" key="1">
    <source>
        <dbReference type="ARBA" id="ARBA00004651"/>
    </source>
</evidence>
<feature type="transmembrane region" description="Helical" evidence="7">
    <location>
        <begin position="133"/>
        <end position="156"/>
    </location>
</feature>
<evidence type="ECO:0000256" key="6">
    <source>
        <dbReference type="ARBA" id="ARBA00023136"/>
    </source>
</evidence>
<comment type="caution">
    <text evidence="9">The sequence shown here is derived from an EMBL/GenBank/DDBJ whole genome shotgun (WGS) entry which is preliminary data.</text>
</comment>
<feature type="transmembrane region" description="Helical" evidence="7">
    <location>
        <begin position="100"/>
        <end position="121"/>
    </location>
</feature>
<dbReference type="EMBL" id="JBEAAL010000009">
    <property type="protein sequence ID" value="MEQ1406115.1"/>
    <property type="molecule type" value="Genomic_DNA"/>
</dbReference>
<dbReference type="Gene3D" id="1.10.3720.10">
    <property type="entry name" value="MetI-like"/>
    <property type="match status" value="1"/>
</dbReference>
<evidence type="ECO:0000256" key="7">
    <source>
        <dbReference type="RuleBase" id="RU363032"/>
    </source>
</evidence>